<dbReference type="FunFam" id="2.10.110.10:FF:000035">
    <property type="entry name" value="prickle-like protein 2 isoform X1"/>
    <property type="match status" value="1"/>
</dbReference>
<gene>
    <name evidence="9" type="ORF">Cfor_06268</name>
</gene>
<dbReference type="PANTHER" id="PTHR24211">
    <property type="entry name" value="LIM DOMAIN-CONTAINING PROTEIN"/>
    <property type="match status" value="1"/>
</dbReference>
<dbReference type="Gene3D" id="2.10.110.10">
    <property type="entry name" value="Cysteine Rich Protein"/>
    <property type="match status" value="3"/>
</dbReference>
<keyword evidence="2 6" id="KW-0479">Metal-binding</keyword>
<evidence type="ECO:0000256" key="4">
    <source>
        <dbReference type="ARBA" id="ARBA00022833"/>
    </source>
</evidence>
<evidence type="ECO:0000313" key="10">
    <source>
        <dbReference type="Proteomes" id="UP000502823"/>
    </source>
</evidence>
<sequence length="751" mass="81903">MTRKLCRNCKCKKEEHDVRDDEGYEQFEILFASSGAGKKKRTGAFLNIKVPQTSTSAPNPSVGSAVRRPVCAGNKSVAFDWVPPDVPEDVIPVPILYTEQRVPYSGPAQSQSITVAHSSMTGECKPIRIVTSQSAQSLKSLPSFPMPHPFTPHIHDKNDQDNFLPPHLHDSHPSSAANLGLKTPSAFFPSLHHVGHADAQLAVGHHAHYLASSTAVSSKQGVQNSTNLSGRDVAQTVGGNSSLESAKDKKQFINVPLPTQVPVGQSVQILTHARDGTFVADEQAHEIVYSTQMPVGLVSQQSKALDVPREASDHVTGNKPVFPSSSSVDDIPNKSKQISRDGVITALRHPAGVSFSEDIKAQNSESTEPISDLLHMYDPSVKHRYGSTVQNPDDGTHSFKGLSYKVDLPCLQQGEVSGTNCLQDVSSEQSACNVADSLSGQQQKSSQCSFPTKNGVHNISKECSAFEYPYSDPRSLQVGHSGVVPQDATFLPYSTNTVGHIVHSVPVDGDSMPKSALVMQQSHEAQQKEPGLEAVGHELAGKLQQLADIGGGSSQAEAYHLECHKCSKALLEGDVAVLAERVGKQAAWHPQCFVCCTCEELLVDLIYFYHKGEVYCGRHYTELLNIPRCFACDELIFVKEYTCAEGKAFHVRHFCCYECDTPLGGKQYIPKDNQPVCLECFQNKYGKNCQTCKMKIAAGDQRVGWKELSWHVSPDCFCCSQCSKSLLGCKFLVKNEQPFCSKECFQAATQI</sequence>
<feature type="domain" description="LIM zinc-binding" evidence="8">
    <location>
        <begin position="561"/>
        <end position="626"/>
    </location>
</feature>
<dbReference type="PROSITE" id="PS00478">
    <property type="entry name" value="LIM_DOMAIN_1"/>
    <property type="match status" value="2"/>
</dbReference>
<dbReference type="SMART" id="SM00132">
    <property type="entry name" value="LIM"/>
    <property type="match status" value="3"/>
</dbReference>
<protein>
    <recommendedName>
        <fullName evidence="8">LIM zinc-binding domain-containing protein</fullName>
    </recommendedName>
</protein>
<reference evidence="10" key="1">
    <citation type="submission" date="2020-01" db="EMBL/GenBank/DDBJ databases">
        <title>Draft genome sequence of the Termite Coptotermes fromosanus.</title>
        <authorList>
            <person name="Itakura S."/>
            <person name="Yosikawa Y."/>
            <person name="Umezawa K."/>
        </authorList>
    </citation>
    <scope>NUCLEOTIDE SEQUENCE [LARGE SCALE GENOMIC DNA]</scope>
</reference>
<evidence type="ECO:0000256" key="5">
    <source>
        <dbReference type="ARBA" id="ARBA00023038"/>
    </source>
</evidence>
<dbReference type="InParanoid" id="A0A6L2PCC7"/>
<comment type="caution">
    <text evidence="9">The sequence shown here is derived from an EMBL/GenBank/DDBJ whole genome shotgun (WGS) entry which is preliminary data.</text>
</comment>
<feature type="region of interest" description="Disordered" evidence="7">
    <location>
        <begin position="221"/>
        <end position="242"/>
    </location>
</feature>
<dbReference type="PROSITE" id="PS50023">
    <property type="entry name" value="LIM_DOMAIN_2"/>
    <property type="match status" value="2"/>
</dbReference>
<organism evidence="9 10">
    <name type="scientific">Coptotermes formosanus</name>
    <name type="common">Formosan subterranean termite</name>
    <dbReference type="NCBI Taxonomy" id="36987"/>
    <lineage>
        <taxon>Eukaryota</taxon>
        <taxon>Metazoa</taxon>
        <taxon>Ecdysozoa</taxon>
        <taxon>Arthropoda</taxon>
        <taxon>Hexapoda</taxon>
        <taxon>Insecta</taxon>
        <taxon>Pterygota</taxon>
        <taxon>Neoptera</taxon>
        <taxon>Polyneoptera</taxon>
        <taxon>Dictyoptera</taxon>
        <taxon>Blattodea</taxon>
        <taxon>Blattoidea</taxon>
        <taxon>Termitoidae</taxon>
        <taxon>Rhinotermitidae</taxon>
        <taxon>Coptotermes</taxon>
    </lineage>
</organism>
<dbReference type="SUPFAM" id="SSF57716">
    <property type="entry name" value="Glucocorticoid receptor-like (DNA-binding domain)"/>
    <property type="match status" value="2"/>
</dbReference>
<evidence type="ECO:0000256" key="2">
    <source>
        <dbReference type="ARBA" id="ARBA00022723"/>
    </source>
</evidence>
<feature type="domain" description="LIM zinc-binding" evidence="8">
    <location>
        <begin position="627"/>
        <end position="687"/>
    </location>
</feature>
<feature type="region of interest" description="Disordered" evidence="7">
    <location>
        <begin position="313"/>
        <end position="334"/>
    </location>
</feature>
<dbReference type="GO" id="GO:0046872">
    <property type="term" value="F:metal ion binding"/>
    <property type="evidence" value="ECO:0007669"/>
    <property type="project" value="UniProtKB-KW"/>
</dbReference>
<dbReference type="PANTHER" id="PTHR24211:SF22">
    <property type="entry name" value="TESTIN"/>
    <property type="match status" value="1"/>
</dbReference>
<evidence type="ECO:0000256" key="6">
    <source>
        <dbReference type="PROSITE-ProRule" id="PRU00125"/>
    </source>
</evidence>
<accession>A0A6L2PCC7</accession>
<comment type="similarity">
    <text evidence="1">Belongs to the prickle / espinas / testin family.</text>
</comment>
<evidence type="ECO:0000256" key="1">
    <source>
        <dbReference type="ARBA" id="ARBA00008268"/>
    </source>
</evidence>
<dbReference type="CDD" id="cd09341">
    <property type="entry name" value="LIM2_Testin_like"/>
    <property type="match status" value="1"/>
</dbReference>
<dbReference type="Proteomes" id="UP000502823">
    <property type="component" value="Unassembled WGS sequence"/>
</dbReference>
<dbReference type="FunCoup" id="A0A6L2PCC7">
    <property type="interactions" value="192"/>
</dbReference>
<evidence type="ECO:0000313" key="9">
    <source>
        <dbReference type="EMBL" id="GFG28892.1"/>
    </source>
</evidence>
<dbReference type="AlphaFoldDB" id="A0A6L2PCC7"/>
<keyword evidence="3" id="KW-0677">Repeat</keyword>
<evidence type="ECO:0000256" key="7">
    <source>
        <dbReference type="SAM" id="MobiDB-lite"/>
    </source>
</evidence>
<proteinExistence type="inferred from homology"/>
<keyword evidence="4 6" id="KW-0862">Zinc</keyword>
<keyword evidence="5 6" id="KW-0440">LIM domain</keyword>
<evidence type="ECO:0000256" key="3">
    <source>
        <dbReference type="ARBA" id="ARBA00022737"/>
    </source>
</evidence>
<evidence type="ECO:0000259" key="8">
    <source>
        <dbReference type="PROSITE" id="PS50023"/>
    </source>
</evidence>
<dbReference type="OrthoDB" id="10069167at2759"/>
<dbReference type="InterPro" id="IPR047120">
    <property type="entry name" value="Pk/Esn/Tes"/>
</dbReference>
<dbReference type="CDD" id="cd09340">
    <property type="entry name" value="LIM1_Testin_like"/>
    <property type="match status" value="1"/>
</dbReference>
<keyword evidence="10" id="KW-1185">Reference proteome</keyword>
<dbReference type="EMBL" id="BLKM01000099">
    <property type="protein sequence ID" value="GFG28892.1"/>
    <property type="molecule type" value="Genomic_DNA"/>
</dbReference>
<dbReference type="Pfam" id="PF00412">
    <property type="entry name" value="LIM"/>
    <property type="match status" value="3"/>
</dbReference>
<dbReference type="FunFam" id="2.10.110.10:FF:000005">
    <property type="entry name" value="Testin isoform 1"/>
    <property type="match status" value="1"/>
</dbReference>
<name>A0A6L2PCC7_COPFO</name>
<dbReference type="InterPro" id="IPR001781">
    <property type="entry name" value="Znf_LIM"/>
</dbReference>